<comment type="pathway">
    <text evidence="2">Cofactor biosynthesis; tetrahydrofolate biosynthesis; 2-amino-4-hydroxy-6-hydroxymethyl-7,8-dihydropteridine diphosphate from 7,8-dihydroneopterin triphosphate: step 3/4.</text>
</comment>
<evidence type="ECO:0000256" key="4">
    <source>
        <dbReference type="ARBA" id="ARBA00013043"/>
    </source>
</evidence>
<evidence type="ECO:0000259" key="8">
    <source>
        <dbReference type="SMART" id="SM00905"/>
    </source>
</evidence>
<evidence type="ECO:0000256" key="5">
    <source>
        <dbReference type="ARBA" id="ARBA00022909"/>
    </source>
</evidence>
<keyword evidence="10" id="KW-1185">Reference proteome</keyword>
<dbReference type="NCBIfam" id="TIGR00526">
    <property type="entry name" value="folB_dom"/>
    <property type="match status" value="1"/>
</dbReference>
<sequence>MGDDTKLAFQHPEARAAAYPPAGFPDRISLRDHVVEVEIGAFQPERGRTQRVQFNIVVEVRPSRAGATDDVDDVLSYDTIAEAIQAALSEERLNLLETLAERVASRLLAEPQALRCFVRIEKLDLGPGALGVEIVRTSEGPVRETTDDTAPHPVVAFLANAAIDAPDLPAILDRIEADGPVILCVGPAPNPAPQTGHAMVQRRIDLLAIEQNCWRLAARDARCVVVETRTELDWAMKKGRTTVWAPSKLVLDAVEPPSAQPRDTVSLAAWFAGQMRARRLLVVGAEAPATDLPTEAWPL</sequence>
<dbReference type="Proteomes" id="UP000193870">
    <property type="component" value="Unassembled WGS sequence"/>
</dbReference>
<evidence type="ECO:0000256" key="7">
    <source>
        <dbReference type="ARBA" id="ARBA00032903"/>
    </source>
</evidence>
<feature type="domain" description="Dihydroneopterin aldolase/epimerase" evidence="8">
    <location>
        <begin position="28"/>
        <end position="136"/>
    </location>
</feature>
<dbReference type="OrthoDB" id="7678026at2"/>
<evidence type="ECO:0000256" key="6">
    <source>
        <dbReference type="ARBA" id="ARBA00023239"/>
    </source>
</evidence>
<keyword evidence="5" id="KW-0289">Folate biosynthesis</keyword>
<evidence type="ECO:0000256" key="3">
    <source>
        <dbReference type="ARBA" id="ARBA00005708"/>
    </source>
</evidence>
<dbReference type="AlphaFoldDB" id="A0A1Y5SF12"/>
<dbReference type="InterPro" id="IPR006156">
    <property type="entry name" value="Dihydroneopterin_aldolase"/>
</dbReference>
<evidence type="ECO:0000256" key="2">
    <source>
        <dbReference type="ARBA" id="ARBA00005013"/>
    </source>
</evidence>
<evidence type="ECO:0000256" key="1">
    <source>
        <dbReference type="ARBA" id="ARBA00001353"/>
    </source>
</evidence>
<dbReference type="STRING" id="315423.SAMN04488020_10442"/>
<dbReference type="PANTHER" id="PTHR42844">
    <property type="entry name" value="DIHYDRONEOPTERIN ALDOLASE 1-RELATED"/>
    <property type="match status" value="1"/>
</dbReference>
<comment type="catalytic activity">
    <reaction evidence="1">
        <text>7,8-dihydroneopterin = 6-hydroxymethyl-7,8-dihydropterin + glycolaldehyde</text>
        <dbReference type="Rhea" id="RHEA:10540"/>
        <dbReference type="ChEBI" id="CHEBI:17001"/>
        <dbReference type="ChEBI" id="CHEBI:17071"/>
        <dbReference type="ChEBI" id="CHEBI:44841"/>
        <dbReference type="EC" id="4.1.2.25"/>
    </reaction>
</comment>
<comment type="similarity">
    <text evidence="3">Belongs to the DHNA family.</text>
</comment>
<evidence type="ECO:0000313" key="10">
    <source>
        <dbReference type="Proteomes" id="UP000193870"/>
    </source>
</evidence>
<dbReference type="RefSeq" id="WP_085853676.1">
    <property type="nucleotide sequence ID" value="NZ_FOPF01000004.1"/>
</dbReference>
<keyword evidence="6 9" id="KW-0456">Lyase</keyword>
<dbReference type="SMART" id="SM00905">
    <property type="entry name" value="FolB"/>
    <property type="match status" value="1"/>
</dbReference>
<proteinExistence type="inferred from homology"/>
<dbReference type="GO" id="GO:0046656">
    <property type="term" value="P:folic acid biosynthetic process"/>
    <property type="evidence" value="ECO:0007669"/>
    <property type="project" value="UniProtKB-KW"/>
</dbReference>
<name>A0A1Y5SF12_9RHOB</name>
<dbReference type="GO" id="GO:0005737">
    <property type="term" value="C:cytoplasm"/>
    <property type="evidence" value="ECO:0007669"/>
    <property type="project" value="TreeGrafter"/>
</dbReference>
<dbReference type="GO" id="GO:0004150">
    <property type="term" value="F:dihydroneopterin aldolase activity"/>
    <property type="evidence" value="ECO:0007669"/>
    <property type="project" value="UniProtKB-EC"/>
</dbReference>
<accession>A0A1Y5SF12</accession>
<reference evidence="9 10" key="1">
    <citation type="submission" date="2017-03" db="EMBL/GenBank/DDBJ databases">
        <authorList>
            <person name="Afonso C.L."/>
            <person name="Miller P.J."/>
            <person name="Scott M.A."/>
            <person name="Spackman E."/>
            <person name="Goraichik I."/>
            <person name="Dimitrov K.M."/>
            <person name="Suarez D.L."/>
            <person name="Swayne D.E."/>
        </authorList>
    </citation>
    <scope>NUCLEOTIDE SEQUENCE [LARGE SCALE GENOMIC DNA]</scope>
    <source>
        <strain evidence="9 10">CECT 7066</strain>
    </source>
</reference>
<organism evidence="9 10">
    <name type="scientific">Palleronia marisminoris</name>
    <dbReference type="NCBI Taxonomy" id="315423"/>
    <lineage>
        <taxon>Bacteria</taxon>
        <taxon>Pseudomonadati</taxon>
        <taxon>Pseudomonadota</taxon>
        <taxon>Alphaproteobacteria</taxon>
        <taxon>Rhodobacterales</taxon>
        <taxon>Roseobacteraceae</taxon>
        <taxon>Palleronia</taxon>
    </lineage>
</organism>
<dbReference type="InterPro" id="IPR043133">
    <property type="entry name" value="GTP-CH-I_C/QueF"/>
</dbReference>
<dbReference type="InterPro" id="IPR006157">
    <property type="entry name" value="FolB_dom"/>
</dbReference>
<gene>
    <name evidence="9" type="primary">folB</name>
    <name evidence="9" type="ORF">PAM7066_01665</name>
</gene>
<dbReference type="Gene3D" id="3.30.1130.10">
    <property type="match status" value="1"/>
</dbReference>
<dbReference type="EMBL" id="FWFV01000004">
    <property type="protein sequence ID" value="SLN39292.1"/>
    <property type="molecule type" value="Genomic_DNA"/>
</dbReference>
<dbReference type="SUPFAM" id="SSF55620">
    <property type="entry name" value="Tetrahydrobiopterin biosynthesis enzymes-like"/>
    <property type="match status" value="1"/>
</dbReference>
<dbReference type="EC" id="4.1.2.25" evidence="4"/>
<evidence type="ECO:0000313" key="9">
    <source>
        <dbReference type="EMBL" id="SLN39292.1"/>
    </source>
</evidence>
<protein>
    <recommendedName>
        <fullName evidence="4">dihydroneopterin aldolase</fullName>
        <ecNumber evidence="4">4.1.2.25</ecNumber>
    </recommendedName>
    <alternativeName>
        <fullName evidence="7">7,8-dihydroneopterin aldolase</fullName>
    </alternativeName>
</protein>
<dbReference type="Pfam" id="PF02152">
    <property type="entry name" value="FolB"/>
    <property type="match status" value="1"/>
</dbReference>
<dbReference type="PANTHER" id="PTHR42844:SF1">
    <property type="entry name" value="DIHYDRONEOPTERIN ALDOLASE 1-RELATED"/>
    <property type="match status" value="1"/>
</dbReference>